<evidence type="ECO:0000259" key="5">
    <source>
        <dbReference type="PROSITE" id="PS51900"/>
    </source>
</evidence>
<dbReference type="AlphaFoldDB" id="A0A4Y7RMX5"/>
<dbReference type="Pfam" id="PF00589">
    <property type="entry name" value="Phage_integrase"/>
    <property type="match status" value="1"/>
</dbReference>
<organism evidence="6 7">
    <name type="scientific">Pelotomaculum propionicicum</name>
    <dbReference type="NCBI Taxonomy" id="258475"/>
    <lineage>
        <taxon>Bacteria</taxon>
        <taxon>Bacillati</taxon>
        <taxon>Bacillota</taxon>
        <taxon>Clostridia</taxon>
        <taxon>Eubacteriales</taxon>
        <taxon>Desulfotomaculaceae</taxon>
        <taxon>Pelotomaculum</taxon>
    </lineage>
</organism>
<accession>A0A4Y7RMX5</accession>
<comment type="caution">
    <text evidence="6">The sequence shown here is derived from an EMBL/GenBank/DDBJ whole genome shotgun (WGS) entry which is preliminary data.</text>
</comment>
<evidence type="ECO:0000256" key="1">
    <source>
        <dbReference type="ARBA" id="ARBA00023125"/>
    </source>
</evidence>
<dbReference type="InterPro" id="IPR044068">
    <property type="entry name" value="CB"/>
</dbReference>
<sequence>MKKSKDNLFSHLREFFTIFLPKQARRSSHTILATQQVWNMLLSFVCCATGKRVESLTFADLSRENVMNFLDKMQQTKGWTPSTRNHRLARIRSFFRYVASIEPTLVFYLEDLRGIPLQKDVNKSFMLEYMSKDAITAVLRQPDPSKKIGIRDLFFLVLMYDSAARDCEMLSMRFCDFDPVGKVVYLLGKGDKPRSVPISDGTIQHFHRYAKTFHPQKDGFVPMFYTIRHGKKGQMSDDNVARFVSKYGDSAKAECSEVPDCVHPHLIRKTRAMLLYQAGMPLELLAQFLGHNDPMTTLIYARADNEMKRKAIESASVVTGSVSPEAEEATWDGNEEMIKRLLGLG</sequence>
<evidence type="ECO:0000256" key="2">
    <source>
        <dbReference type="ARBA" id="ARBA00023172"/>
    </source>
</evidence>
<reference evidence="6 7" key="1">
    <citation type="journal article" date="2018" name="Environ. Microbiol.">
        <title>Novel energy conservation strategies and behaviour of Pelotomaculum schinkii driving syntrophic propionate catabolism.</title>
        <authorList>
            <person name="Hidalgo-Ahumada C.A.P."/>
            <person name="Nobu M.K."/>
            <person name="Narihiro T."/>
            <person name="Tamaki H."/>
            <person name="Liu W.T."/>
            <person name="Kamagata Y."/>
            <person name="Stams A.J.M."/>
            <person name="Imachi H."/>
            <person name="Sousa D.Z."/>
        </authorList>
    </citation>
    <scope>NUCLEOTIDE SEQUENCE [LARGE SCALE GENOMIC DNA]</scope>
    <source>
        <strain evidence="6 7">MGP</strain>
    </source>
</reference>
<dbReference type="PROSITE" id="PS51898">
    <property type="entry name" value="TYR_RECOMBINASE"/>
    <property type="match status" value="1"/>
</dbReference>
<dbReference type="Proteomes" id="UP000297597">
    <property type="component" value="Unassembled WGS sequence"/>
</dbReference>
<dbReference type="GO" id="GO:0015074">
    <property type="term" value="P:DNA integration"/>
    <property type="evidence" value="ECO:0007669"/>
    <property type="project" value="InterPro"/>
</dbReference>
<dbReference type="PANTHER" id="PTHR30349">
    <property type="entry name" value="PHAGE INTEGRASE-RELATED"/>
    <property type="match status" value="1"/>
</dbReference>
<dbReference type="PROSITE" id="PS51900">
    <property type="entry name" value="CB"/>
    <property type="match status" value="1"/>
</dbReference>
<name>A0A4Y7RMX5_9FIRM</name>
<keyword evidence="2" id="KW-0233">DNA recombination</keyword>
<dbReference type="InterPro" id="IPR002104">
    <property type="entry name" value="Integrase_catalytic"/>
</dbReference>
<dbReference type="PANTHER" id="PTHR30349:SF81">
    <property type="entry name" value="TYROSINE RECOMBINASE XERC"/>
    <property type="match status" value="1"/>
</dbReference>
<feature type="domain" description="Tyr recombinase" evidence="4">
    <location>
        <begin position="125"/>
        <end position="313"/>
    </location>
</feature>
<dbReference type="GO" id="GO:0003677">
    <property type="term" value="F:DNA binding"/>
    <property type="evidence" value="ECO:0007669"/>
    <property type="project" value="UniProtKB-UniRule"/>
</dbReference>
<keyword evidence="1 3" id="KW-0238">DNA-binding</keyword>
<protein>
    <submittedName>
        <fullName evidence="6">Tyrosine recombinase XerD</fullName>
    </submittedName>
</protein>
<feature type="domain" description="Core-binding (CB)" evidence="5">
    <location>
        <begin position="1"/>
        <end position="99"/>
    </location>
</feature>
<dbReference type="Gene3D" id="1.10.443.10">
    <property type="entry name" value="Intergrase catalytic core"/>
    <property type="match status" value="1"/>
</dbReference>
<dbReference type="InterPro" id="IPR010998">
    <property type="entry name" value="Integrase_recombinase_N"/>
</dbReference>
<dbReference type="RefSeq" id="WP_243119841.1">
    <property type="nucleotide sequence ID" value="NZ_QFFZ01000032.1"/>
</dbReference>
<dbReference type="EMBL" id="QFFZ01000032">
    <property type="protein sequence ID" value="TEB10089.1"/>
    <property type="molecule type" value="Genomic_DNA"/>
</dbReference>
<keyword evidence="7" id="KW-1185">Reference proteome</keyword>
<proteinExistence type="predicted"/>
<dbReference type="Gene3D" id="1.10.150.130">
    <property type="match status" value="1"/>
</dbReference>
<gene>
    <name evidence="6" type="primary">xerD_3</name>
    <name evidence="6" type="ORF">Pmgp_02592</name>
</gene>
<evidence type="ECO:0000313" key="7">
    <source>
        <dbReference type="Proteomes" id="UP000297597"/>
    </source>
</evidence>
<dbReference type="InterPro" id="IPR011010">
    <property type="entry name" value="DNA_brk_join_enz"/>
</dbReference>
<dbReference type="SUPFAM" id="SSF56349">
    <property type="entry name" value="DNA breaking-rejoining enzymes"/>
    <property type="match status" value="1"/>
</dbReference>
<evidence type="ECO:0000256" key="3">
    <source>
        <dbReference type="PROSITE-ProRule" id="PRU01248"/>
    </source>
</evidence>
<evidence type="ECO:0000259" key="4">
    <source>
        <dbReference type="PROSITE" id="PS51898"/>
    </source>
</evidence>
<evidence type="ECO:0000313" key="6">
    <source>
        <dbReference type="EMBL" id="TEB10089.1"/>
    </source>
</evidence>
<dbReference type="InterPro" id="IPR013762">
    <property type="entry name" value="Integrase-like_cat_sf"/>
</dbReference>
<dbReference type="InterPro" id="IPR050090">
    <property type="entry name" value="Tyrosine_recombinase_XerCD"/>
</dbReference>
<dbReference type="GO" id="GO:0006310">
    <property type="term" value="P:DNA recombination"/>
    <property type="evidence" value="ECO:0007669"/>
    <property type="project" value="UniProtKB-KW"/>
</dbReference>